<evidence type="ECO:0000313" key="2">
    <source>
        <dbReference type="EMBL" id="OCG75593.1"/>
    </source>
</evidence>
<dbReference type="PANTHER" id="PTHR35936">
    <property type="entry name" value="MEMBRANE-BOUND LYTIC MUREIN TRANSGLYCOSYLASE F"/>
    <property type="match status" value="1"/>
</dbReference>
<dbReference type="PROSITE" id="PS51318">
    <property type="entry name" value="TAT"/>
    <property type="match status" value="1"/>
</dbReference>
<dbReference type="STRING" id="904291.A7J15_00595"/>
<sequence>MSVNAPLLRTPIIRRALVATAAAAAATLALAGCSSSAPEEAAVDTEAPLYDALPQDIKDAGAIVVGADIGYAPMEYYDVDGETVLGLDKELTDLLQTQLGVPFEWTQVTFDGLITQLKSERIDIIVSGFTDTAERQAEIDLIDYYQSGLVLLTKKGNPEGLTGVEELCGQTIALQRGTAQESYAQEQSAACEAAGDEPIEILSFDRETEAMLQIKNGRAVAGIQDYPVAAYNAQTSGGGEDFEVVGDQVQAGPMGIGVSKDDTELRDALQQAVQAIIDNGEYAELLEKYDTPLGAVEEATINAG</sequence>
<reference evidence="2 3" key="1">
    <citation type="submission" date="2016-05" db="EMBL/GenBank/DDBJ databases">
        <authorList>
            <person name="Lavstsen T."/>
            <person name="Jespersen J.S."/>
        </authorList>
    </citation>
    <scope>NUCLEOTIDE SEQUENCE [LARGE SCALE GENOMIC DNA]</scope>
    <source>
        <strain evidence="2 3">YLB-01</strain>
    </source>
</reference>
<evidence type="ECO:0000256" key="1">
    <source>
        <dbReference type="ARBA" id="ARBA00022729"/>
    </source>
</evidence>
<dbReference type="SUPFAM" id="SSF53850">
    <property type="entry name" value="Periplasmic binding protein-like II"/>
    <property type="match status" value="1"/>
</dbReference>
<dbReference type="AlphaFoldDB" id="A0A1B9NG97"/>
<accession>A0A1B9NG97</accession>
<comment type="caution">
    <text evidence="2">The sequence shown here is derived from an EMBL/GenBank/DDBJ whole genome shotgun (WGS) entry which is preliminary data.</text>
</comment>
<dbReference type="InterPro" id="IPR006311">
    <property type="entry name" value="TAT_signal"/>
</dbReference>
<keyword evidence="3" id="KW-1185">Reference proteome</keyword>
<name>A0A1B9NG97_9MICO</name>
<evidence type="ECO:0000313" key="3">
    <source>
        <dbReference type="Proteomes" id="UP000093355"/>
    </source>
</evidence>
<dbReference type="InterPro" id="IPR001638">
    <property type="entry name" value="Solute-binding_3/MltF_N"/>
</dbReference>
<dbReference type="Proteomes" id="UP000093355">
    <property type="component" value="Unassembled WGS sequence"/>
</dbReference>
<keyword evidence="1" id="KW-0732">Signal</keyword>
<dbReference type="Pfam" id="PF00497">
    <property type="entry name" value="SBP_bac_3"/>
    <property type="match status" value="1"/>
</dbReference>
<dbReference type="CDD" id="cd01004">
    <property type="entry name" value="PBP2_MidA_like"/>
    <property type="match status" value="1"/>
</dbReference>
<dbReference type="Gene3D" id="3.40.190.10">
    <property type="entry name" value="Periplasmic binding protein-like II"/>
    <property type="match status" value="2"/>
</dbReference>
<proteinExistence type="predicted"/>
<dbReference type="SMART" id="SM00062">
    <property type="entry name" value="PBPb"/>
    <property type="match status" value="1"/>
</dbReference>
<organism evidence="2 3">
    <name type="scientific">Microbacterium sediminis</name>
    <dbReference type="NCBI Taxonomy" id="904291"/>
    <lineage>
        <taxon>Bacteria</taxon>
        <taxon>Bacillati</taxon>
        <taxon>Actinomycetota</taxon>
        <taxon>Actinomycetes</taxon>
        <taxon>Micrococcales</taxon>
        <taxon>Microbacteriaceae</taxon>
        <taxon>Microbacterium</taxon>
    </lineage>
</organism>
<dbReference type="OrthoDB" id="4633994at2"/>
<dbReference type="RefSeq" id="WP_067022822.1">
    <property type="nucleotide sequence ID" value="NZ_CP038256.1"/>
</dbReference>
<gene>
    <name evidence="2" type="ORF">A7J15_00595</name>
</gene>
<dbReference type="EMBL" id="LXMD01000012">
    <property type="protein sequence ID" value="OCG75593.1"/>
    <property type="molecule type" value="Genomic_DNA"/>
</dbReference>
<dbReference type="PANTHER" id="PTHR35936:SF17">
    <property type="entry name" value="ARGININE-BINDING EXTRACELLULAR PROTEIN ARTP"/>
    <property type="match status" value="1"/>
</dbReference>
<protein>
    <submittedName>
        <fullName evidence="2">Uncharacterized protein</fullName>
    </submittedName>
</protein>